<proteinExistence type="predicted"/>
<keyword evidence="1" id="KW-0614">Plasmid</keyword>
<dbReference type="InterPro" id="IPR022050">
    <property type="entry name" value="T_hemolysin"/>
</dbReference>
<protein>
    <submittedName>
        <fullName evidence="1">Thermostable hemolysin</fullName>
    </submittedName>
</protein>
<dbReference type="AlphaFoldDB" id="A0AAU7T1K7"/>
<organism evidence="1">
    <name type="scientific">Acinetobacter sp. A1-4-2</name>
    <dbReference type="NCBI Taxonomy" id="3156489"/>
    <lineage>
        <taxon>Bacteria</taxon>
        <taxon>Pseudomonadati</taxon>
        <taxon>Pseudomonadota</taxon>
        <taxon>Gammaproteobacteria</taxon>
        <taxon>Moraxellales</taxon>
        <taxon>Moraxellaceae</taxon>
        <taxon>Acinetobacter</taxon>
    </lineage>
</organism>
<evidence type="ECO:0000313" key="1">
    <source>
        <dbReference type="EMBL" id="XBU17260.1"/>
    </source>
</evidence>
<geneLocation type="plasmid" evidence="1">
    <name>unnamed1</name>
</geneLocation>
<gene>
    <name evidence="1" type="ORF">ABJ384_14885</name>
</gene>
<dbReference type="RefSeq" id="WP_349929875.1">
    <property type="nucleotide sequence ID" value="NZ_CP157982.1"/>
</dbReference>
<accession>A0AAU7T1K7</accession>
<dbReference type="EMBL" id="CP157982">
    <property type="protein sequence ID" value="XBU17260.1"/>
    <property type="molecule type" value="Genomic_DNA"/>
</dbReference>
<name>A0AAU7T1K7_9GAMM</name>
<reference evidence="1" key="1">
    <citation type="submission" date="2024-06" db="EMBL/GenBank/DDBJ databases">
        <authorList>
            <person name="Song Z."/>
        </authorList>
    </citation>
    <scope>NUCLEOTIDE SEQUENCE</scope>
    <source>
        <strain evidence="1">A1-4-2</strain>
        <plasmid evidence="1">unnamed1</plasmid>
    </source>
</reference>
<dbReference type="Pfam" id="PF12261">
    <property type="entry name" value="T_hemolysin"/>
    <property type="match status" value="1"/>
</dbReference>
<sequence length="249" mass="28501">MMKFNLDDRSFSKIYYLDRNIHPLKFKKNINNQKLLEQKNYSISPVVVLKNSSLRLVVKTVQRSEIAERNMLENFIREKYRQVHQASVCEFSSTLFAGYVGAEMQVVIGMEHLSAADAFLERYLDAPIEQILTQLGNVPVQRPQIVEIGNLAALDMDKAKLMVAFLVFHLSQKNIDWAVCTGTVAVRYVLQKMGLQFHVIEKADPEVLGEAKLQWGSYYQQKPYVLAIDVAAALQVTQQFYSFSESIDQ</sequence>